<proteinExistence type="predicted"/>
<reference evidence="1 2" key="1">
    <citation type="submission" date="2019-07" db="EMBL/GenBank/DDBJ databases">
        <title>Microlunatus dokdonensis sp. nov. isolated from the rhizospheric soil of the wild plant Elymus tsukushiensis.</title>
        <authorList>
            <person name="Ghim S.-Y."/>
            <person name="Hwang Y.-J."/>
            <person name="Son J.-S."/>
            <person name="Shin J.-H."/>
        </authorList>
    </citation>
    <scope>NUCLEOTIDE SEQUENCE [LARGE SCALE GENOMIC DNA]</scope>
    <source>
        <strain evidence="1 2">KUDC0627</strain>
    </source>
</reference>
<evidence type="ECO:0000313" key="1">
    <source>
        <dbReference type="EMBL" id="QDP95998.1"/>
    </source>
</evidence>
<organism evidence="1 2">
    <name type="scientific">Microlunatus elymi</name>
    <dbReference type="NCBI Taxonomy" id="2596828"/>
    <lineage>
        <taxon>Bacteria</taxon>
        <taxon>Bacillati</taxon>
        <taxon>Actinomycetota</taxon>
        <taxon>Actinomycetes</taxon>
        <taxon>Propionibacteriales</taxon>
        <taxon>Propionibacteriaceae</taxon>
        <taxon>Microlunatus</taxon>
    </lineage>
</organism>
<sequence length="108" mass="11494">MEDFPADCPSVLGRYRVELCGTVPNGYVFYDALGSGLFDNAGFAYLPEGIPTNVDASDFETGIHSRPGTLVHVHRELANTTGGAERSTGLSHLPIADISQGAVIEPWS</sequence>
<keyword evidence="2" id="KW-1185">Reference proteome</keyword>
<dbReference type="AlphaFoldDB" id="A0A516PXU0"/>
<dbReference type="OrthoDB" id="3389565at2"/>
<protein>
    <submittedName>
        <fullName evidence="1">Uncharacterized protein</fullName>
    </submittedName>
</protein>
<accession>A0A516PXU0</accession>
<gene>
    <name evidence="1" type="ORF">FOE78_08890</name>
</gene>
<evidence type="ECO:0000313" key="2">
    <source>
        <dbReference type="Proteomes" id="UP000319263"/>
    </source>
</evidence>
<name>A0A516PXU0_9ACTN</name>
<dbReference type="RefSeq" id="WP_143985964.1">
    <property type="nucleotide sequence ID" value="NZ_CP041692.1"/>
</dbReference>
<dbReference type="Proteomes" id="UP000319263">
    <property type="component" value="Chromosome"/>
</dbReference>
<dbReference type="KEGG" id="mik:FOE78_08890"/>
<dbReference type="EMBL" id="CP041692">
    <property type="protein sequence ID" value="QDP95998.1"/>
    <property type="molecule type" value="Genomic_DNA"/>
</dbReference>